<evidence type="ECO:0000256" key="1">
    <source>
        <dbReference type="SAM" id="MobiDB-lite"/>
    </source>
</evidence>
<sequence>MGTPTRGTKQAARSTSESEPALKRPKLEPGSSPTSSSPALTVLTPTSKSRNSIGSVSSILDPSATPSRISLRIASMTTVVSEDGRKRLKKST</sequence>
<name>A0A8S3Z503_9EUPU</name>
<protein>
    <submittedName>
        <fullName evidence="2">Uncharacterized protein</fullName>
    </submittedName>
</protein>
<dbReference type="EMBL" id="CAJHNH020001247">
    <property type="protein sequence ID" value="CAG5122251.1"/>
    <property type="molecule type" value="Genomic_DNA"/>
</dbReference>
<dbReference type="AlphaFoldDB" id="A0A8S3Z503"/>
<organism evidence="2 3">
    <name type="scientific">Candidula unifasciata</name>
    <dbReference type="NCBI Taxonomy" id="100452"/>
    <lineage>
        <taxon>Eukaryota</taxon>
        <taxon>Metazoa</taxon>
        <taxon>Spiralia</taxon>
        <taxon>Lophotrochozoa</taxon>
        <taxon>Mollusca</taxon>
        <taxon>Gastropoda</taxon>
        <taxon>Heterobranchia</taxon>
        <taxon>Euthyneura</taxon>
        <taxon>Panpulmonata</taxon>
        <taxon>Eupulmonata</taxon>
        <taxon>Stylommatophora</taxon>
        <taxon>Helicina</taxon>
        <taxon>Helicoidea</taxon>
        <taxon>Geomitridae</taxon>
        <taxon>Candidula</taxon>
    </lineage>
</organism>
<feature type="region of interest" description="Disordered" evidence="1">
    <location>
        <begin position="1"/>
        <end position="63"/>
    </location>
</feature>
<feature type="compositionally biased region" description="Polar residues" evidence="1">
    <location>
        <begin position="31"/>
        <end position="63"/>
    </location>
</feature>
<accession>A0A8S3Z503</accession>
<proteinExistence type="predicted"/>
<reference evidence="2" key="1">
    <citation type="submission" date="2021-04" db="EMBL/GenBank/DDBJ databases">
        <authorList>
            <consortium name="Molecular Ecology Group"/>
        </authorList>
    </citation>
    <scope>NUCLEOTIDE SEQUENCE</scope>
</reference>
<gene>
    <name evidence="2" type="ORF">CUNI_LOCUS7809</name>
</gene>
<comment type="caution">
    <text evidence="2">The sequence shown here is derived from an EMBL/GenBank/DDBJ whole genome shotgun (WGS) entry which is preliminary data.</text>
</comment>
<feature type="compositionally biased region" description="Polar residues" evidence="1">
    <location>
        <begin position="1"/>
        <end position="18"/>
    </location>
</feature>
<dbReference type="Proteomes" id="UP000678393">
    <property type="component" value="Unassembled WGS sequence"/>
</dbReference>
<evidence type="ECO:0000313" key="3">
    <source>
        <dbReference type="Proteomes" id="UP000678393"/>
    </source>
</evidence>
<evidence type="ECO:0000313" key="2">
    <source>
        <dbReference type="EMBL" id="CAG5122251.1"/>
    </source>
</evidence>
<keyword evidence="3" id="KW-1185">Reference proteome</keyword>
<dbReference type="OrthoDB" id="10036779at2759"/>
<feature type="non-terminal residue" evidence="2">
    <location>
        <position position="1"/>
    </location>
</feature>